<evidence type="ECO:0000256" key="1">
    <source>
        <dbReference type="ARBA" id="ARBA00009242"/>
    </source>
</evidence>
<feature type="domain" description="Allantoicase" evidence="3">
    <location>
        <begin position="190"/>
        <end position="334"/>
    </location>
</feature>
<dbReference type="PANTHER" id="PTHR12045">
    <property type="entry name" value="ALLANTOICASE"/>
    <property type="match status" value="1"/>
</dbReference>
<dbReference type="GO" id="GO:0000256">
    <property type="term" value="P:allantoin catabolic process"/>
    <property type="evidence" value="ECO:0007669"/>
    <property type="project" value="UniProtKB-UniRule"/>
</dbReference>
<keyword evidence="2" id="KW-0659">Purine metabolism</keyword>
<dbReference type="PIRSF" id="PIRSF016516">
    <property type="entry name" value="Allantoicase"/>
    <property type="match status" value="1"/>
</dbReference>
<comment type="pathway">
    <text evidence="2">Nitrogen metabolism; (S)-allantoin degradation; (S)-ureidoglycolate from allantoate (aminidohydrolase route): step 1/1.</text>
</comment>
<reference evidence="4 5" key="1">
    <citation type="submission" date="2017-03" db="EMBL/GenBank/DDBJ databases">
        <authorList>
            <person name="Afonso C.L."/>
            <person name="Miller P.J."/>
            <person name="Scott M.A."/>
            <person name="Spackman E."/>
            <person name="Goraichik I."/>
            <person name="Dimitrov K.M."/>
            <person name="Suarez D.L."/>
            <person name="Swayne D.E."/>
        </authorList>
    </citation>
    <scope>NUCLEOTIDE SEQUENCE [LARGE SCALE GENOMIC DNA]</scope>
    <source>
        <strain evidence="4 5">CECT 7691</strain>
    </source>
</reference>
<dbReference type="NCBIfam" id="TIGR02961">
    <property type="entry name" value="allantoicase"/>
    <property type="match status" value="1"/>
</dbReference>
<proteinExistence type="inferred from homology"/>
<dbReference type="InterPro" id="IPR015908">
    <property type="entry name" value="Allantoicase_dom"/>
</dbReference>
<protein>
    <recommendedName>
        <fullName evidence="2">Probable allantoicase</fullName>
        <ecNumber evidence="2">3.5.3.4</ecNumber>
    </recommendedName>
    <alternativeName>
        <fullName evidence="2">Allantoate amidinohydrolase</fullName>
    </alternativeName>
</protein>
<keyword evidence="5" id="KW-1185">Reference proteome</keyword>
<dbReference type="InterPro" id="IPR008979">
    <property type="entry name" value="Galactose-bd-like_sf"/>
</dbReference>
<dbReference type="InterPro" id="IPR005164">
    <property type="entry name" value="Allantoicase"/>
</dbReference>
<evidence type="ECO:0000313" key="5">
    <source>
        <dbReference type="Proteomes" id="UP000193200"/>
    </source>
</evidence>
<dbReference type="Gene3D" id="2.60.120.260">
    <property type="entry name" value="Galactose-binding domain-like"/>
    <property type="match status" value="2"/>
</dbReference>
<comment type="similarity">
    <text evidence="1 2">Belongs to the allantoicase family.</text>
</comment>
<gene>
    <name evidence="2 4" type="primary">alc</name>
    <name evidence="4" type="ORF">OCH7691_04027</name>
</gene>
<evidence type="ECO:0000313" key="4">
    <source>
        <dbReference type="EMBL" id="SLN76070.1"/>
    </source>
</evidence>
<dbReference type="UniPathway" id="UPA00395">
    <property type="reaction ID" value="UER00654"/>
</dbReference>
<dbReference type="EC" id="3.5.3.4" evidence="2"/>
<evidence type="ECO:0000256" key="2">
    <source>
        <dbReference type="HAMAP-Rule" id="MF_00813"/>
    </source>
</evidence>
<dbReference type="SUPFAM" id="SSF49785">
    <property type="entry name" value="Galactose-binding domain-like"/>
    <property type="match status" value="2"/>
</dbReference>
<evidence type="ECO:0000259" key="3">
    <source>
        <dbReference type="Pfam" id="PF03561"/>
    </source>
</evidence>
<dbReference type="AlphaFoldDB" id="A0A1Y5TXR5"/>
<keyword evidence="2 4" id="KW-0378">Hydrolase</keyword>
<name>A0A1Y5TXR5_9PROT</name>
<dbReference type="HAMAP" id="MF_00813">
    <property type="entry name" value="Allantoicase"/>
    <property type="match status" value="1"/>
</dbReference>
<dbReference type="GO" id="GO:0004037">
    <property type="term" value="F:allantoicase activity"/>
    <property type="evidence" value="ECO:0007669"/>
    <property type="project" value="UniProtKB-UniRule"/>
</dbReference>
<dbReference type="Pfam" id="PF03561">
    <property type="entry name" value="Allantoicase"/>
    <property type="match status" value="2"/>
</dbReference>
<dbReference type="Proteomes" id="UP000193200">
    <property type="component" value="Unassembled WGS sequence"/>
</dbReference>
<sequence length="336" mass="36792">MTTTDTNLPDFATRMVNLASPRLGTVAVRASDEFFAAKERMLADSEPVFIADKYDDHGKWMDGWESRRRRDGGEDWCLIRLGVAGMIHGVDIDTRHFTGNYPPAASIEACAGEAEPGPDAVWTRIVAPTALGPGARHFVAVAEQGPWNWVRVTMHPDGGIARLRLYGQPVRDWSTAKPDEEVELSALRNGGRVVAYNNAHYGNVWALLTEGRGRDMGDGWETRRRREPGNDWLIVALGTPGVITRIEVDTAHFKGNFPDRCSLQAALVKDGLPDSAVVTQAMFWPGLVDERKLRADSIHGFDGADIAALGPVSHVKLNIHPDGGVSRLRIFGRPAG</sequence>
<accession>A0A1Y5TXR5</accession>
<feature type="domain" description="Allantoicase" evidence="3">
    <location>
        <begin position="24"/>
        <end position="169"/>
    </location>
</feature>
<dbReference type="InParanoid" id="A0A1Y5TXR5"/>
<comment type="catalytic activity">
    <reaction evidence="2">
        <text>allantoate + H2O = (S)-ureidoglycolate + urea</text>
        <dbReference type="Rhea" id="RHEA:11016"/>
        <dbReference type="ChEBI" id="CHEBI:15377"/>
        <dbReference type="ChEBI" id="CHEBI:16199"/>
        <dbReference type="ChEBI" id="CHEBI:17536"/>
        <dbReference type="ChEBI" id="CHEBI:57296"/>
        <dbReference type="EC" id="3.5.3.4"/>
    </reaction>
</comment>
<dbReference type="EMBL" id="FWFR01000004">
    <property type="protein sequence ID" value="SLN76070.1"/>
    <property type="molecule type" value="Genomic_DNA"/>
</dbReference>
<dbReference type="PANTHER" id="PTHR12045:SF3">
    <property type="entry name" value="INACTIVE ALLANTOICASE-RELATED"/>
    <property type="match status" value="1"/>
</dbReference>
<organism evidence="4 5">
    <name type="scientific">Oceanibacterium hippocampi</name>
    <dbReference type="NCBI Taxonomy" id="745714"/>
    <lineage>
        <taxon>Bacteria</taxon>
        <taxon>Pseudomonadati</taxon>
        <taxon>Pseudomonadota</taxon>
        <taxon>Alphaproteobacteria</taxon>
        <taxon>Sneathiellales</taxon>
        <taxon>Sneathiellaceae</taxon>
        <taxon>Oceanibacterium</taxon>
    </lineage>
</organism>
<dbReference type="GO" id="GO:0006144">
    <property type="term" value="P:purine nucleobase metabolic process"/>
    <property type="evidence" value="ECO:0007669"/>
    <property type="project" value="UniProtKB-KW"/>
</dbReference>